<comment type="caution">
    <text evidence="5">The sequence shown here is derived from an EMBL/GenBank/DDBJ whole genome shotgun (WGS) entry which is preliminary data.</text>
</comment>
<evidence type="ECO:0000259" key="4">
    <source>
        <dbReference type="Pfam" id="PF13411"/>
    </source>
</evidence>
<feature type="coiled-coil region" evidence="2">
    <location>
        <begin position="112"/>
        <end position="179"/>
    </location>
</feature>
<gene>
    <name evidence="5" type="ORF">J2S00_000843</name>
</gene>
<keyword evidence="6" id="KW-1185">Reference proteome</keyword>
<name>A0ABU0CNS2_9BACI</name>
<evidence type="ECO:0000313" key="6">
    <source>
        <dbReference type="Proteomes" id="UP001232445"/>
    </source>
</evidence>
<feature type="domain" description="HTH merR-type" evidence="4">
    <location>
        <begin position="6"/>
        <end position="67"/>
    </location>
</feature>
<feature type="compositionally biased region" description="Polar residues" evidence="3">
    <location>
        <begin position="79"/>
        <end position="103"/>
    </location>
</feature>
<sequence>MGKALKTKEVAKRLGVSSRTIQRWVRNFNLPYQTNARGHYTFEEQHIKLLQQIRDQLHAGVPLEKVAPTEKSNEGGAGSNLSVTDPTSPKQDTEPNQTAATSLYDSSVKQALTKVEAQLENLEKSISTKADEVVYEQMIIHRRELDRLTATVSQLEYKLDELEHKITELKALLQVKEEHQPKKRFSFFSFARQA</sequence>
<dbReference type="Proteomes" id="UP001232445">
    <property type="component" value="Unassembled WGS sequence"/>
</dbReference>
<proteinExistence type="predicted"/>
<dbReference type="EMBL" id="JAUSUQ010000002">
    <property type="protein sequence ID" value="MDQ0338060.1"/>
    <property type="molecule type" value="Genomic_DNA"/>
</dbReference>
<organism evidence="5 6">
    <name type="scientific">Caldalkalibacillus uzonensis</name>
    <dbReference type="NCBI Taxonomy" id="353224"/>
    <lineage>
        <taxon>Bacteria</taxon>
        <taxon>Bacillati</taxon>
        <taxon>Bacillota</taxon>
        <taxon>Bacilli</taxon>
        <taxon>Bacillales</taxon>
        <taxon>Bacillaceae</taxon>
        <taxon>Caldalkalibacillus</taxon>
    </lineage>
</organism>
<keyword evidence="2" id="KW-0175">Coiled coil</keyword>
<reference evidence="5 6" key="1">
    <citation type="submission" date="2023-07" db="EMBL/GenBank/DDBJ databases">
        <title>Genomic Encyclopedia of Type Strains, Phase IV (KMG-IV): sequencing the most valuable type-strain genomes for metagenomic binning, comparative biology and taxonomic classification.</title>
        <authorList>
            <person name="Goeker M."/>
        </authorList>
    </citation>
    <scope>NUCLEOTIDE SEQUENCE [LARGE SCALE GENOMIC DNA]</scope>
    <source>
        <strain evidence="5 6">DSM 17740</strain>
    </source>
</reference>
<dbReference type="PANTHER" id="PTHR30204">
    <property type="entry name" value="REDOX-CYCLING DRUG-SENSING TRANSCRIPTIONAL ACTIVATOR SOXR"/>
    <property type="match status" value="1"/>
</dbReference>
<dbReference type="Gene3D" id="1.10.1660.10">
    <property type="match status" value="1"/>
</dbReference>
<dbReference type="CDD" id="cd04762">
    <property type="entry name" value="HTH_MerR-trunc"/>
    <property type="match status" value="1"/>
</dbReference>
<dbReference type="InterPro" id="IPR009061">
    <property type="entry name" value="DNA-bd_dom_put_sf"/>
</dbReference>
<accession>A0ABU0CNS2</accession>
<dbReference type="SUPFAM" id="SSF46955">
    <property type="entry name" value="Putative DNA-binding domain"/>
    <property type="match status" value="1"/>
</dbReference>
<dbReference type="Gene3D" id="1.20.5.300">
    <property type="match status" value="1"/>
</dbReference>
<evidence type="ECO:0000256" key="2">
    <source>
        <dbReference type="SAM" id="Coils"/>
    </source>
</evidence>
<dbReference type="RefSeq" id="WP_307335804.1">
    <property type="nucleotide sequence ID" value="NZ_JAUSUQ010000002.1"/>
</dbReference>
<dbReference type="InterPro" id="IPR047057">
    <property type="entry name" value="MerR_fam"/>
</dbReference>
<protein>
    <submittedName>
        <fullName evidence="5">Chromosome-anchoring protein RacA</fullName>
    </submittedName>
</protein>
<dbReference type="Pfam" id="PF13411">
    <property type="entry name" value="MerR_1"/>
    <property type="match status" value="1"/>
</dbReference>
<keyword evidence="1" id="KW-0238">DNA-binding</keyword>
<feature type="region of interest" description="Disordered" evidence="3">
    <location>
        <begin position="67"/>
        <end position="103"/>
    </location>
</feature>
<evidence type="ECO:0000256" key="1">
    <source>
        <dbReference type="ARBA" id="ARBA00023125"/>
    </source>
</evidence>
<dbReference type="InterPro" id="IPR000551">
    <property type="entry name" value="MerR-type_HTH_dom"/>
</dbReference>
<evidence type="ECO:0000256" key="3">
    <source>
        <dbReference type="SAM" id="MobiDB-lite"/>
    </source>
</evidence>
<dbReference type="PANTHER" id="PTHR30204:SF96">
    <property type="entry name" value="CHROMOSOME-ANCHORING PROTEIN RACA"/>
    <property type="match status" value="1"/>
</dbReference>
<evidence type="ECO:0000313" key="5">
    <source>
        <dbReference type="EMBL" id="MDQ0338060.1"/>
    </source>
</evidence>